<name>A0A5J4U8J7_9EUKA</name>
<reference evidence="3 4" key="1">
    <citation type="submission" date="2019-03" db="EMBL/GenBank/DDBJ databases">
        <title>Single cell metagenomics reveals metabolic interactions within the superorganism composed of flagellate Streblomastix strix and complex community of Bacteroidetes bacteria on its surface.</title>
        <authorList>
            <person name="Treitli S.C."/>
            <person name="Kolisko M."/>
            <person name="Husnik F."/>
            <person name="Keeling P."/>
            <person name="Hampl V."/>
        </authorList>
    </citation>
    <scope>NUCLEOTIDE SEQUENCE [LARGE SCALE GENOMIC DNA]</scope>
    <source>
        <strain evidence="3">ST1C</strain>
    </source>
</reference>
<evidence type="ECO:0000256" key="2">
    <source>
        <dbReference type="SAM" id="Phobius"/>
    </source>
</evidence>
<comment type="caution">
    <text evidence="3">The sequence shown here is derived from an EMBL/GenBank/DDBJ whole genome shotgun (WGS) entry which is preliminary data.</text>
</comment>
<evidence type="ECO:0000313" key="4">
    <source>
        <dbReference type="Proteomes" id="UP000324800"/>
    </source>
</evidence>
<dbReference type="Proteomes" id="UP000324800">
    <property type="component" value="Unassembled WGS sequence"/>
</dbReference>
<feature type="region of interest" description="Disordered" evidence="1">
    <location>
        <begin position="205"/>
        <end position="311"/>
    </location>
</feature>
<feature type="transmembrane region" description="Helical" evidence="2">
    <location>
        <begin position="420"/>
        <end position="451"/>
    </location>
</feature>
<keyword evidence="2" id="KW-1133">Transmembrane helix</keyword>
<dbReference type="EMBL" id="SNRW01019308">
    <property type="protein sequence ID" value="KAA6366510.1"/>
    <property type="molecule type" value="Genomic_DNA"/>
</dbReference>
<keyword evidence="2" id="KW-0812">Transmembrane</keyword>
<sequence length="492" mass="56864">MQRTTKKTVTNLSTQSKPSISQTETMDQERVTAGRNYRPLSTEKRIPRSISQKYPPTFHLTMQTDQMDSEGTVAGRSYRQQPTKTDAKTIKQSITLAMKTITIKQMIIESEDNNKTTKDPSTKYNTNKIVQIINQEKKSHLKYIPNKNQEFQTLHNPKAKFLQSPHLQNQVKLRGKLQYLNKGYNKPTNTILEAKQVNLSPYPISPQGVSKLEPTPTLLTSSHPSRSGEKRQKQLQLLKTRTQNAPKATRPVQDPRSRNKDLTPKSRQKQSPIPRLTSWISWTEQERKEERREGRDLENRETDKKNREKLDGYGEQTARYLKQWETTNMKDFIQQGFTLQWKDDQSINNLQRQLKIMKFRGTDEEAREYKKMFLPMRVIVSIIEGVVKEICEVYCVVDLCNLRLCLGLLEYSSQIVQVKWSFLVLNAFLSSFHLLLDLFPFVIVVVGIVIGSQPIVSYQIRSISPSPFAYGVHHPPTSPLLHRFTGLPCFLS</sequence>
<keyword evidence="2" id="KW-0472">Membrane</keyword>
<proteinExistence type="predicted"/>
<feature type="compositionally biased region" description="Basic and acidic residues" evidence="1">
    <location>
        <begin position="253"/>
        <end position="264"/>
    </location>
</feature>
<protein>
    <submittedName>
        <fullName evidence="3">Uncharacterized protein</fullName>
    </submittedName>
</protein>
<feature type="compositionally biased region" description="Basic and acidic residues" evidence="1">
    <location>
        <begin position="284"/>
        <end position="311"/>
    </location>
</feature>
<evidence type="ECO:0000256" key="1">
    <source>
        <dbReference type="SAM" id="MobiDB-lite"/>
    </source>
</evidence>
<feature type="compositionally biased region" description="Polar residues" evidence="1">
    <location>
        <begin position="7"/>
        <end position="25"/>
    </location>
</feature>
<feature type="region of interest" description="Disordered" evidence="1">
    <location>
        <begin position="1"/>
        <end position="46"/>
    </location>
</feature>
<feature type="non-terminal residue" evidence="3">
    <location>
        <position position="492"/>
    </location>
</feature>
<accession>A0A5J4U8J7</accession>
<dbReference type="AlphaFoldDB" id="A0A5J4U8J7"/>
<gene>
    <name evidence="3" type="ORF">EZS28_037964</name>
</gene>
<evidence type="ECO:0000313" key="3">
    <source>
        <dbReference type="EMBL" id="KAA6366510.1"/>
    </source>
</evidence>
<organism evidence="3 4">
    <name type="scientific">Streblomastix strix</name>
    <dbReference type="NCBI Taxonomy" id="222440"/>
    <lineage>
        <taxon>Eukaryota</taxon>
        <taxon>Metamonada</taxon>
        <taxon>Preaxostyla</taxon>
        <taxon>Oxymonadida</taxon>
        <taxon>Streblomastigidae</taxon>
        <taxon>Streblomastix</taxon>
    </lineage>
</organism>
<feature type="compositionally biased region" description="Low complexity" evidence="1">
    <location>
        <begin position="234"/>
        <end position="243"/>
    </location>
</feature>